<evidence type="ECO:0000313" key="1">
    <source>
        <dbReference type="EMBL" id="EPY18344.1"/>
    </source>
</evidence>
<protein>
    <submittedName>
        <fullName evidence="1">Uncharacterized protein</fullName>
    </submittedName>
</protein>
<evidence type="ECO:0000313" key="2">
    <source>
        <dbReference type="Proteomes" id="UP000015354"/>
    </source>
</evidence>
<organism evidence="1 2">
    <name type="scientific">Strigomonas culicis</name>
    <dbReference type="NCBI Taxonomy" id="28005"/>
    <lineage>
        <taxon>Eukaryota</taxon>
        <taxon>Discoba</taxon>
        <taxon>Euglenozoa</taxon>
        <taxon>Kinetoplastea</taxon>
        <taxon>Metakinetoplastina</taxon>
        <taxon>Trypanosomatida</taxon>
        <taxon>Trypanosomatidae</taxon>
        <taxon>Strigomonadinae</taxon>
        <taxon>Strigomonas</taxon>
    </lineage>
</organism>
<comment type="caution">
    <text evidence="1">The sequence shown here is derived from an EMBL/GenBank/DDBJ whole genome shotgun (WGS) entry which is preliminary data.</text>
</comment>
<name>S9TNQ5_9TRYP</name>
<reference evidence="1 2" key="1">
    <citation type="journal article" date="2013" name="PLoS ONE">
        <title>Predicting the Proteins of Angomonas deanei, Strigomonas culicis and Their Respective Endosymbionts Reveals New Aspects of the Trypanosomatidae Family.</title>
        <authorList>
            <person name="Motta M.C."/>
            <person name="Martins A.C."/>
            <person name="de Souza S.S."/>
            <person name="Catta-Preta C.M."/>
            <person name="Silva R."/>
            <person name="Klein C.C."/>
            <person name="de Almeida L.G."/>
            <person name="de Lima Cunha O."/>
            <person name="Ciapina L.P."/>
            <person name="Brocchi M."/>
            <person name="Colabardini A.C."/>
            <person name="de Araujo Lima B."/>
            <person name="Machado C.R."/>
            <person name="de Almeida Soares C.M."/>
            <person name="Probst C.M."/>
            <person name="de Menezes C.B."/>
            <person name="Thompson C.E."/>
            <person name="Bartholomeu D.C."/>
            <person name="Gradia D.F."/>
            <person name="Pavoni D.P."/>
            <person name="Grisard E.C."/>
            <person name="Fantinatti-Garboggini F."/>
            <person name="Marchini F.K."/>
            <person name="Rodrigues-Luiz G.F."/>
            <person name="Wagner G."/>
            <person name="Goldman G.H."/>
            <person name="Fietto J.L."/>
            <person name="Elias M.C."/>
            <person name="Goldman M.H."/>
            <person name="Sagot M.F."/>
            <person name="Pereira M."/>
            <person name="Stoco P.H."/>
            <person name="de Mendonca-Neto R.P."/>
            <person name="Teixeira S.M."/>
            <person name="Maciel T.E."/>
            <person name="de Oliveira Mendes T.A."/>
            <person name="Urmenyi T.P."/>
            <person name="de Souza W."/>
            <person name="Schenkman S."/>
            <person name="de Vasconcelos A.T."/>
        </authorList>
    </citation>
    <scope>NUCLEOTIDE SEQUENCE [LARGE SCALE GENOMIC DNA]</scope>
</reference>
<keyword evidence="2" id="KW-1185">Reference proteome</keyword>
<dbReference type="Proteomes" id="UP000015354">
    <property type="component" value="Unassembled WGS sequence"/>
</dbReference>
<sequence length="171" mass="18284">MMDPSAQPSPAGSSAAPQLFMALLQPTAVGAFTGHIFSSAGDGPSREGNWNTSVHITEALLRLTVLAGRAAGPCPVRAPPDGWEKYVCRLFVFTYVGEPSLEAVRLGGFAKEPFMSLLNNSVNESILTGIVSDFLKPEPFTHSFSCVVNVSILEISACCFSEEKAFTHVFN</sequence>
<dbReference type="EMBL" id="ATMH01009977">
    <property type="protein sequence ID" value="EPY18344.1"/>
    <property type="molecule type" value="Genomic_DNA"/>
</dbReference>
<gene>
    <name evidence="1" type="ORF">STCU_10033</name>
</gene>
<dbReference type="AlphaFoldDB" id="S9TNQ5"/>
<proteinExistence type="predicted"/>
<accession>S9TNQ5</accession>